<dbReference type="AlphaFoldDB" id="A0A0A6P0C5"/>
<feature type="transmembrane region" description="Helical" evidence="1">
    <location>
        <begin position="55"/>
        <end position="75"/>
    </location>
</feature>
<feature type="transmembrane region" description="Helical" evidence="1">
    <location>
        <begin position="24"/>
        <end position="43"/>
    </location>
</feature>
<proteinExistence type="predicted"/>
<evidence type="ECO:0000256" key="1">
    <source>
        <dbReference type="SAM" id="Phobius"/>
    </source>
</evidence>
<accession>A0A0A6P0C5</accession>
<evidence type="ECO:0000313" key="3">
    <source>
        <dbReference type="Proteomes" id="UP000076962"/>
    </source>
</evidence>
<reference evidence="2 3" key="1">
    <citation type="submission" date="2016-05" db="EMBL/GenBank/DDBJ databases">
        <title>Single-cell genome of chain-forming Candidatus Thiomargarita nelsonii and comparison to other large sulfur-oxidizing bacteria.</title>
        <authorList>
            <person name="Winkel M."/>
            <person name="Salman V."/>
            <person name="Woyke T."/>
            <person name="Schulz-Vogt H."/>
            <person name="Richter M."/>
            <person name="Flood B."/>
            <person name="Bailey J."/>
            <person name="Amann R."/>
            <person name="Mussmann M."/>
        </authorList>
    </citation>
    <scope>NUCLEOTIDE SEQUENCE [LARGE SCALE GENOMIC DNA]</scope>
    <source>
        <strain evidence="2 3">THI036</strain>
    </source>
</reference>
<comment type="caution">
    <text evidence="2">The sequence shown here is derived from an EMBL/GenBank/DDBJ whole genome shotgun (WGS) entry which is preliminary data.</text>
</comment>
<name>A0A0A6P0C5_9GAMM</name>
<evidence type="ECO:0000313" key="2">
    <source>
        <dbReference type="EMBL" id="OAD19239.1"/>
    </source>
</evidence>
<gene>
    <name evidence="2" type="ORF">THIOM_005139</name>
</gene>
<keyword evidence="1" id="KW-1133">Transmembrane helix</keyword>
<organism evidence="2 3">
    <name type="scientific">Candidatus Thiomargarita nelsonii</name>
    <dbReference type="NCBI Taxonomy" id="1003181"/>
    <lineage>
        <taxon>Bacteria</taxon>
        <taxon>Pseudomonadati</taxon>
        <taxon>Pseudomonadota</taxon>
        <taxon>Gammaproteobacteria</taxon>
        <taxon>Thiotrichales</taxon>
        <taxon>Thiotrichaceae</taxon>
        <taxon>Thiomargarita</taxon>
    </lineage>
</organism>
<keyword evidence="3" id="KW-1185">Reference proteome</keyword>
<sequence length="93" mass="11131">MNISFISLLILIVWLPLPYGSNHAWAWALMEVWIFSLALFWLWQYLRGQAQLTPVFYKAIPILVIWCVWLIYITFQLTPLPYSWPLSFQQPFP</sequence>
<protein>
    <submittedName>
        <fullName evidence="2">Uncharacterized protein</fullName>
    </submittedName>
</protein>
<dbReference type="Proteomes" id="UP000076962">
    <property type="component" value="Unassembled WGS sequence"/>
</dbReference>
<dbReference type="EMBL" id="LUTY01002885">
    <property type="protein sequence ID" value="OAD19239.1"/>
    <property type="molecule type" value="Genomic_DNA"/>
</dbReference>
<keyword evidence="1" id="KW-0812">Transmembrane</keyword>
<keyword evidence="1" id="KW-0472">Membrane</keyword>